<keyword evidence="2" id="KW-0067">ATP-binding</keyword>
<sequence length="311" mass="33860">MKQDMPSFAWAVGGGKGGVGKSWISLGLAYWFGRLGRDVVIMDGDLGGANLHTMLGIRIPGRTLDDFLLRKVETLDEILIPTNLSRVKLIAGGSELPSLANPNYAQKTRVVRAMKSLPTDVMLVDLGAGIGLNTLDFFLACPNKMVVITPQPTSIQNAYGFIKAALFRKISRIITPTPLKGLLDARPNDEQPPPSSIEEILEEVSISAPEVLDEVRQAVDDLRIRLIVNMSANSRDVKAGNVIQGVCRRFLSVEVEILGSVPRDSRVERWSATMDPGSLVTQDPDNGALKSLYEIAYALLRDIPTLEKNAA</sequence>
<dbReference type="Pfam" id="PF10609">
    <property type="entry name" value="ParA"/>
    <property type="match status" value="1"/>
</dbReference>
<dbReference type="Gene3D" id="3.40.50.300">
    <property type="entry name" value="P-loop containing nucleotide triphosphate hydrolases"/>
    <property type="match status" value="1"/>
</dbReference>
<dbReference type="GO" id="GO:0005829">
    <property type="term" value="C:cytosol"/>
    <property type="evidence" value="ECO:0007669"/>
    <property type="project" value="TreeGrafter"/>
</dbReference>
<dbReference type="GO" id="GO:0051782">
    <property type="term" value="P:negative regulation of cell division"/>
    <property type="evidence" value="ECO:0007669"/>
    <property type="project" value="TreeGrafter"/>
</dbReference>
<reference evidence="3" key="2">
    <citation type="journal article" date="2021" name="Microbiome">
        <title>Successional dynamics and alternative stable states in a saline activated sludge microbial community over 9 years.</title>
        <authorList>
            <person name="Wang Y."/>
            <person name="Ye J."/>
            <person name="Ju F."/>
            <person name="Liu L."/>
            <person name="Boyd J.A."/>
            <person name="Deng Y."/>
            <person name="Parks D.H."/>
            <person name="Jiang X."/>
            <person name="Yin X."/>
            <person name="Woodcroft B.J."/>
            <person name="Tyson G.W."/>
            <person name="Hugenholtz P."/>
            <person name="Polz M.F."/>
            <person name="Zhang T."/>
        </authorList>
    </citation>
    <scope>NUCLEOTIDE SEQUENCE</scope>
    <source>
        <strain evidence="3">HKST-UBA01</strain>
    </source>
</reference>
<evidence type="ECO:0000313" key="3">
    <source>
        <dbReference type="EMBL" id="MCA9726492.1"/>
    </source>
</evidence>
<dbReference type="Proteomes" id="UP000697710">
    <property type="component" value="Unassembled WGS sequence"/>
</dbReference>
<dbReference type="InterPro" id="IPR033756">
    <property type="entry name" value="YlxH/NBP35"/>
</dbReference>
<dbReference type="AlphaFoldDB" id="A0A956RNM0"/>
<name>A0A956RNM0_UNCEI</name>
<dbReference type="InterPro" id="IPR027417">
    <property type="entry name" value="P-loop_NTPase"/>
</dbReference>
<dbReference type="InterPro" id="IPR050625">
    <property type="entry name" value="ParA/MinD_ATPase"/>
</dbReference>
<gene>
    <name evidence="3" type="ORF">KC729_02350</name>
</gene>
<evidence type="ECO:0000256" key="1">
    <source>
        <dbReference type="ARBA" id="ARBA00022741"/>
    </source>
</evidence>
<organism evidence="3 4">
    <name type="scientific">Eiseniibacteriota bacterium</name>
    <dbReference type="NCBI Taxonomy" id="2212470"/>
    <lineage>
        <taxon>Bacteria</taxon>
        <taxon>Candidatus Eiseniibacteriota</taxon>
    </lineage>
</organism>
<dbReference type="EMBL" id="JAGQHR010000036">
    <property type="protein sequence ID" value="MCA9726492.1"/>
    <property type="molecule type" value="Genomic_DNA"/>
</dbReference>
<evidence type="ECO:0000313" key="4">
    <source>
        <dbReference type="Proteomes" id="UP000697710"/>
    </source>
</evidence>
<protein>
    <submittedName>
        <fullName evidence="3">P-loop NTPase</fullName>
    </submittedName>
</protein>
<evidence type="ECO:0000256" key="2">
    <source>
        <dbReference type="ARBA" id="ARBA00022840"/>
    </source>
</evidence>
<dbReference type="GO" id="GO:0009898">
    <property type="term" value="C:cytoplasmic side of plasma membrane"/>
    <property type="evidence" value="ECO:0007669"/>
    <property type="project" value="TreeGrafter"/>
</dbReference>
<dbReference type="SUPFAM" id="SSF52540">
    <property type="entry name" value="P-loop containing nucleoside triphosphate hydrolases"/>
    <property type="match status" value="1"/>
</dbReference>
<dbReference type="GO" id="GO:0005524">
    <property type="term" value="F:ATP binding"/>
    <property type="evidence" value="ECO:0007669"/>
    <property type="project" value="UniProtKB-KW"/>
</dbReference>
<keyword evidence="1" id="KW-0547">Nucleotide-binding</keyword>
<accession>A0A956RNM0</accession>
<comment type="caution">
    <text evidence="3">The sequence shown here is derived from an EMBL/GenBank/DDBJ whole genome shotgun (WGS) entry which is preliminary data.</text>
</comment>
<dbReference type="PANTHER" id="PTHR43384">
    <property type="entry name" value="SEPTUM SITE-DETERMINING PROTEIN MIND HOMOLOG, CHLOROPLASTIC-RELATED"/>
    <property type="match status" value="1"/>
</dbReference>
<reference evidence="3" key="1">
    <citation type="submission" date="2020-04" db="EMBL/GenBank/DDBJ databases">
        <authorList>
            <person name="Zhang T."/>
        </authorList>
    </citation>
    <scope>NUCLEOTIDE SEQUENCE</scope>
    <source>
        <strain evidence="3">HKST-UBA01</strain>
    </source>
</reference>
<proteinExistence type="predicted"/>
<dbReference type="GO" id="GO:0016887">
    <property type="term" value="F:ATP hydrolysis activity"/>
    <property type="evidence" value="ECO:0007669"/>
    <property type="project" value="TreeGrafter"/>
</dbReference>
<dbReference type="PANTHER" id="PTHR43384:SF4">
    <property type="entry name" value="CELLULOSE BIOSYNTHESIS PROTEIN BCSQ-RELATED"/>
    <property type="match status" value="1"/>
</dbReference>